<reference evidence="12 13" key="1">
    <citation type="submission" date="2024-05" db="EMBL/GenBank/DDBJ databases">
        <authorList>
            <person name="Liu Q."/>
            <person name="Xin Y.-H."/>
        </authorList>
    </citation>
    <scope>NUCLEOTIDE SEQUENCE [LARGE SCALE GENOMIC DNA]</scope>
    <source>
        <strain evidence="12 13">CGMCC 1.15349</strain>
    </source>
</reference>
<keyword evidence="1 9" id="KW-0963">Cytoplasm</keyword>
<name>A0ABU9XU30_9SPHN</name>
<dbReference type="SMART" id="SM00982">
    <property type="entry name" value="TRCF"/>
    <property type="match status" value="1"/>
</dbReference>
<dbReference type="PROSITE" id="PS51192">
    <property type="entry name" value="HELICASE_ATP_BIND_1"/>
    <property type="match status" value="1"/>
</dbReference>
<accession>A0ABU9XU30</accession>
<evidence type="ECO:0000259" key="11">
    <source>
        <dbReference type="PROSITE" id="PS51194"/>
    </source>
</evidence>
<dbReference type="GO" id="GO:0004386">
    <property type="term" value="F:helicase activity"/>
    <property type="evidence" value="ECO:0007669"/>
    <property type="project" value="UniProtKB-KW"/>
</dbReference>
<keyword evidence="3 9" id="KW-0227">DNA damage</keyword>
<evidence type="ECO:0000256" key="4">
    <source>
        <dbReference type="ARBA" id="ARBA00022801"/>
    </source>
</evidence>
<dbReference type="Pfam" id="PF00270">
    <property type="entry name" value="DEAD"/>
    <property type="match status" value="1"/>
</dbReference>
<dbReference type="RefSeq" id="WP_345864420.1">
    <property type="nucleotide sequence ID" value="NZ_JBDIMF010000003.1"/>
</dbReference>
<organism evidence="12 13">
    <name type="scientific">Sphingomonas qilianensis</name>
    <dbReference type="NCBI Taxonomy" id="1736690"/>
    <lineage>
        <taxon>Bacteria</taxon>
        <taxon>Pseudomonadati</taxon>
        <taxon>Pseudomonadota</taxon>
        <taxon>Alphaproteobacteria</taxon>
        <taxon>Sphingomonadales</taxon>
        <taxon>Sphingomonadaceae</taxon>
        <taxon>Sphingomonas</taxon>
    </lineage>
</organism>
<dbReference type="Pfam" id="PF17757">
    <property type="entry name" value="UvrB_inter"/>
    <property type="match status" value="1"/>
</dbReference>
<dbReference type="Pfam" id="PF02559">
    <property type="entry name" value="CarD_TRCF_RID"/>
    <property type="match status" value="1"/>
</dbReference>
<dbReference type="InterPro" id="IPR001650">
    <property type="entry name" value="Helicase_C-like"/>
</dbReference>
<dbReference type="SMART" id="SM00490">
    <property type="entry name" value="HELICc"/>
    <property type="match status" value="1"/>
</dbReference>
<dbReference type="PANTHER" id="PTHR47964:SF1">
    <property type="entry name" value="ATP-DEPENDENT DNA HELICASE HOMOLOG RECG, CHLOROPLASTIC"/>
    <property type="match status" value="1"/>
</dbReference>
<feature type="domain" description="Helicase ATP-binding" evidence="10">
    <location>
        <begin position="526"/>
        <end position="686"/>
    </location>
</feature>
<comment type="caution">
    <text evidence="12">The sequence shown here is derived from an EMBL/GenBank/DDBJ whole genome shotgun (WGS) entry which is preliminary data.</text>
</comment>
<keyword evidence="5 12" id="KW-0347">Helicase</keyword>
<proteinExistence type="inferred from homology"/>
<dbReference type="InterPro" id="IPR005118">
    <property type="entry name" value="TRCF_C"/>
</dbReference>
<evidence type="ECO:0000256" key="5">
    <source>
        <dbReference type="ARBA" id="ARBA00022806"/>
    </source>
</evidence>
<dbReference type="InterPro" id="IPR027417">
    <property type="entry name" value="P-loop_NTPase"/>
</dbReference>
<evidence type="ECO:0000259" key="10">
    <source>
        <dbReference type="PROSITE" id="PS51192"/>
    </source>
</evidence>
<dbReference type="InterPro" id="IPR004576">
    <property type="entry name" value="Mfd"/>
</dbReference>
<evidence type="ECO:0000313" key="12">
    <source>
        <dbReference type="EMBL" id="MEN2786619.1"/>
    </source>
</evidence>
<dbReference type="HAMAP" id="MF_00969">
    <property type="entry name" value="TRCF"/>
    <property type="match status" value="1"/>
</dbReference>
<keyword evidence="6 9" id="KW-0067">ATP-binding</keyword>
<dbReference type="Proteomes" id="UP001404104">
    <property type="component" value="Unassembled WGS sequence"/>
</dbReference>
<dbReference type="InterPro" id="IPR014001">
    <property type="entry name" value="Helicase_ATP-bd"/>
</dbReference>
<dbReference type="EC" id="3.6.4.-" evidence="9"/>
<dbReference type="InterPro" id="IPR036101">
    <property type="entry name" value="CarD-like/TRCF_RID_sf"/>
</dbReference>
<evidence type="ECO:0000256" key="9">
    <source>
        <dbReference type="HAMAP-Rule" id="MF_00969"/>
    </source>
</evidence>
<protein>
    <recommendedName>
        <fullName evidence="9">Transcription-repair-coupling factor</fullName>
        <shortName evidence="9">TRCF</shortName>
        <ecNumber evidence="9">3.6.4.-</ecNumber>
    </recommendedName>
</protein>
<dbReference type="Gene3D" id="3.40.50.300">
    <property type="entry name" value="P-loop containing nucleotide triphosphate hydrolases"/>
    <property type="match status" value="2"/>
</dbReference>
<dbReference type="PROSITE" id="PS51194">
    <property type="entry name" value="HELICASE_CTER"/>
    <property type="match status" value="1"/>
</dbReference>
<dbReference type="Gene3D" id="3.90.1150.50">
    <property type="entry name" value="Transcription-repair-coupling factor, D7 domain"/>
    <property type="match status" value="1"/>
</dbReference>
<evidence type="ECO:0000256" key="3">
    <source>
        <dbReference type="ARBA" id="ARBA00022763"/>
    </source>
</evidence>
<feature type="domain" description="Helicase C-terminal" evidence="11">
    <location>
        <begin position="707"/>
        <end position="861"/>
    </location>
</feature>
<keyword evidence="13" id="KW-1185">Reference proteome</keyword>
<dbReference type="SUPFAM" id="SSF52540">
    <property type="entry name" value="P-loop containing nucleoside triphosphate hydrolases"/>
    <property type="match status" value="2"/>
</dbReference>
<comment type="similarity">
    <text evidence="9">In the N-terminal section; belongs to the UvrB family.</text>
</comment>
<dbReference type="Gene3D" id="3.30.2060.10">
    <property type="entry name" value="Penicillin-binding protein 1b domain"/>
    <property type="match status" value="1"/>
</dbReference>
<evidence type="ECO:0000256" key="6">
    <source>
        <dbReference type="ARBA" id="ARBA00022840"/>
    </source>
</evidence>
<evidence type="ECO:0000256" key="7">
    <source>
        <dbReference type="ARBA" id="ARBA00023125"/>
    </source>
</evidence>
<dbReference type="SUPFAM" id="SSF141259">
    <property type="entry name" value="CarD-like"/>
    <property type="match status" value="1"/>
</dbReference>
<evidence type="ECO:0000313" key="13">
    <source>
        <dbReference type="Proteomes" id="UP001404104"/>
    </source>
</evidence>
<dbReference type="SUPFAM" id="SSF143517">
    <property type="entry name" value="TRCF domain-like"/>
    <property type="match status" value="1"/>
</dbReference>
<dbReference type="InterPro" id="IPR047112">
    <property type="entry name" value="RecG/Mfd"/>
</dbReference>
<gene>
    <name evidence="9" type="primary">mfd</name>
    <name evidence="12" type="ORF">ABC969_09340</name>
</gene>
<dbReference type="SMART" id="SM00487">
    <property type="entry name" value="DEXDc"/>
    <property type="match status" value="1"/>
</dbReference>
<dbReference type="InterPro" id="IPR041471">
    <property type="entry name" value="UvrB_inter"/>
</dbReference>
<keyword evidence="4 9" id="KW-0378">Hydrolase</keyword>
<sequence>MNLAYLATRIAQTLATDDLVFLADDEQQADALAGALAAILPLHSVFFIPSSDTLPGDVTPASPANAGRRVAALRALRLAQQQPDRPRLVCILSGEAAARRYPHPKALDTAPPALTIGQPIDTDTFATTLEALGYFADDRVDEPGEMAVRGEVIDIFPADAGLPARIDVADGQITAIRSYDPVTQRTVAELDILEIGRAAEPPLAEATPFLAHLSPALLALSDQADKRRQRFIQLADDAVGGGGAAIDAIDDKAWKAALKKWRTIQFDDEVVAIPHFAEQRSPLAAFVRFTKPLLDTRALLLAGSQRDIRFLRGKVAKRLGLELTELSDWAGITALTPGSAATIDMPVDAGFVDDAYIVIAAADLLGSRAMLGDTPASVGNPWSAGTEIRLGDVVIHEDHGVALVSGLEPAPLADNDTGEMIALQYAGGARRLVAIDDADRLWRYGADPDAVTLDKLDGSSWLKRRGDIDASIAESARGLAALAAARAVLEAPVLSPDPAAYEKFANGFPFNETADQARAIGAVRDDLASGKPMDRLIVGDVGYGKTEVALRAAAFAALAGYQVVIAAPTTVLVRQHLESFRRRFKKSGITVAGLSRLSSAAEKKATKAGLADGSIQIVIGTGAVMAKGVSYARLGLVVIDEEQRFGAADKARLRGSGEVHLLTLSATPIPRTLQMALVGLQQISIIATPPARRQPIRTSVDHYDDIRIRTALQREKGRGGQSFVVVPRIEDMATIGDKLRRLVPDLSLVEAHGKMPATDIDDVMVSFAEGRGDILLATNIIEAGLDVPRANTMIVWRADRFGLAQLHQLRGRVGRGNRRGQVMLLTQEADGIGERTLKRLRTLATFDRLGAGFDISAQDLDMRGAGDLLGETQAGHTKLIGIDLYQHLLGAALRHARGEDVERWTPELNLGTAGALPDSWIPEPDIRLSLYVRLARIADEIELESFEAELVDRFGPPPADAEALLARARLRLAARGAKVQRIDAGAAAIALTPRRDFSADSKAAGLTEKNGRLLLAEQTDETGRVERVQALLEELAA</sequence>
<dbReference type="SMART" id="SM01058">
    <property type="entry name" value="CarD_TRCF"/>
    <property type="match status" value="1"/>
</dbReference>
<comment type="subcellular location">
    <subcellularLocation>
        <location evidence="9">Cytoplasm</location>
    </subcellularLocation>
</comment>
<keyword evidence="2 9" id="KW-0547">Nucleotide-binding</keyword>
<comment type="function">
    <text evidence="9">Couples transcription and DNA repair by recognizing RNA polymerase (RNAP) stalled at DNA lesions. Mediates ATP-dependent release of RNAP and its truncated transcript from the DNA, and recruitment of nucleotide excision repair machinery to the damaged site.</text>
</comment>
<dbReference type="Pfam" id="PF03461">
    <property type="entry name" value="TRCF"/>
    <property type="match status" value="1"/>
</dbReference>
<dbReference type="InterPro" id="IPR037235">
    <property type="entry name" value="TRCF-like_C_D7"/>
</dbReference>
<dbReference type="Pfam" id="PF00271">
    <property type="entry name" value="Helicase_C"/>
    <property type="match status" value="1"/>
</dbReference>
<dbReference type="PANTHER" id="PTHR47964">
    <property type="entry name" value="ATP-DEPENDENT DNA HELICASE HOMOLOG RECG, CHLOROPLASTIC"/>
    <property type="match status" value="1"/>
</dbReference>
<comment type="similarity">
    <text evidence="9">In the C-terminal section; belongs to the helicase family. RecG subfamily.</text>
</comment>
<keyword evidence="8 9" id="KW-0234">DNA repair</keyword>
<evidence type="ECO:0000256" key="8">
    <source>
        <dbReference type="ARBA" id="ARBA00023204"/>
    </source>
</evidence>
<evidence type="ECO:0000256" key="2">
    <source>
        <dbReference type="ARBA" id="ARBA00022741"/>
    </source>
</evidence>
<dbReference type="Gene3D" id="2.40.10.170">
    <property type="match status" value="1"/>
</dbReference>
<evidence type="ECO:0000256" key="1">
    <source>
        <dbReference type="ARBA" id="ARBA00022490"/>
    </source>
</evidence>
<dbReference type="InterPro" id="IPR003711">
    <property type="entry name" value="CarD-like/TRCF_RID"/>
</dbReference>
<keyword evidence="7 9" id="KW-0238">DNA-binding</keyword>
<dbReference type="InterPro" id="IPR011545">
    <property type="entry name" value="DEAD/DEAH_box_helicase_dom"/>
</dbReference>
<dbReference type="EMBL" id="JBDIMF010000003">
    <property type="protein sequence ID" value="MEN2786619.1"/>
    <property type="molecule type" value="Genomic_DNA"/>
</dbReference>